<dbReference type="GO" id="GO:0046872">
    <property type="term" value="F:metal ion binding"/>
    <property type="evidence" value="ECO:0007669"/>
    <property type="project" value="UniProtKB-KW"/>
</dbReference>
<comment type="caution">
    <text evidence="5">The sequence shown here is derived from an EMBL/GenBank/DDBJ whole genome shotgun (WGS) entry which is preliminary data.</text>
</comment>
<name>A0A8X7WC99_BRACI</name>
<evidence type="ECO:0000256" key="2">
    <source>
        <dbReference type="ARBA" id="ARBA00023004"/>
    </source>
</evidence>
<protein>
    <submittedName>
        <fullName evidence="5">Uncharacterized protein</fullName>
    </submittedName>
</protein>
<keyword evidence="2" id="KW-0408">Iron</keyword>
<keyword evidence="6" id="KW-1185">Reference proteome</keyword>
<dbReference type="Proteomes" id="UP000886595">
    <property type="component" value="Unassembled WGS sequence"/>
</dbReference>
<dbReference type="SUPFAM" id="SSF51197">
    <property type="entry name" value="Clavaminate synthase-like"/>
    <property type="match status" value="1"/>
</dbReference>
<dbReference type="OrthoDB" id="288590at2759"/>
<dbReference type="InterPro" id="IPR044861">
    <property type="entry name" value="IPNS-like_FE2OG_OXY"/>
</dbReference>
<dbReference type="InterPro" id="IPR027443">
    <property type="entry name" value="IPNS-like_sf"/>
</dbReference>
<evidence type="ECO:0000259" key="4">
    <source>
        <dbReference type="Pfam" id="PF14226"/>
    </source>
</evidence>
<evidence type="ECO:0000259" key="3">
    <source>
        <dbReference type="Pfam" id="PF03171"/>
    </source>
</evidence>
<feature type="domain" description="Isopenicillin N synthase-like Fe(2+) 2OG dioxygenase" evidence="3">
    <location>
        <begin position="193"/>
        <end position="259"/>
    </location>
</feature>
<dbReference type="Pfam" id="PF14226">
    <property type="entry name" value="DIOX_N"/>
    <property type="match status" value="1"/>
</dbReference>
<dbReference type="PANTHER" id="PTHR47991">
    <property type="entry name" value="OXOGLUTARATE/IRON-DEPENDENT DIOXYGENASE"/>
    <property type="match status" value="1"/>
</dbReference>
<evidence type="ECO:0000313" key="6">
    <source>
        <dbReference type="Proteomes" id="UP000886595"/>
    </source>
</evidence>
<dbReference type="InterPro" id="IPR050295">
    <property type="entry name" value="Plant_2OG-oxidoreductases"/>
</dbReference>
<feature type="domain" description="Non-haem dioxygenase N-terminal" evidence="4">
    <location>
        <begin position="30"/>
        <end position="137"/>
    </location>
</feature>
<dbReference type="InterPro" id="IPR026992">
    <property type="entry name" value="DIOX_N"/>
</dbReference>
<gene>
    <name evidence="5" type="ORF">Bca52824_009747</name>
</gene>
<organism evidence="5 6">
    <name type="scientific">Brassica carinata</name>
    <name type="common">Ethiopian mustard</name>
    <name type="synonym">Abyssinian cabbage</name>
    <dbReference type="NCBI Taxonomy" id="52824"/>
    <lineage>
        <taxon>Eukaryota</taxon>
        <taxon>Viridiplantae</taxon>
        <taxon>Streptophyta</taxon>
        <taxon>Embryophyta</taxon>
        <taxon>Tracheophyta</taxon>
        <taxon>Spermatophyta</taxon>
        <taxon>Magnoliopsida</taxon>
        <taxon>eudicotyledons</taxon>
        <taxon>Gunneridae</taxon>
        <taxon>Pentapetalae</taxon>
        <taxon>rosids</taxon>
        <taxon>malvids</taxon>
        <taxon>Brassicales</taxon>
        <taxon>Brassicaceae</taxon>
        <taxon>Brassiceae</taxon>
        <taxon>Brassica</taxon>
    </lineage>
</organism>
<dbReference type="AlphaFoldDB" id="A0A8X7WC99"/>
<proteinExistence type="predicted"/>
<dbReference type="EMBL" id="JAAMPC010000002">
    <property type="protein sequence ID" value="KAG2327019.1"/>
    <property type="molecule type" value="Genomic_DNA"/>
</dbReference>
<evidence type="ECO:0000313" key="5">
    <source>
        <dbReference type="EMBL" id="KAG2327019.1"/>
    </source>
</evidence>
<reference evidence="5 6" key="1">
    <citation type="submission" date="2020-02" db="EMBL/GenBank/DDBJ databases">
        <authorList>
            <person name="Ma Q."/>
            <person name="Huang Y."/>
            <person name="Song X."/>
            <person name="Pei D."/>
        </authorList>
    </citation>
    <scope>NUCLEOTIDE SEQUENCE [LARGE SCALE GENOMIC DNA]</scope>
    <source>
        <strain evidence="5">Sxm20200214</strain>
        <tissue evidence="5">Leaf</tissue>
    </source>
</reference>
<accession>A0A8X7WC99</accession>
<sequence>MERNQHISPSSLPSEKKISAITFQGTETDVPIVDLGNPDEELVASAVVKASQEWGIFQVVNHVIPRELIRRLKEVGKEFFELPETEKEVVARAADFMDIEGYVTDYNKDGQGRKTWADHLFHRIWPPSRINYRFWPTNSPDYREVNEEYAREIKKLSEKILGWLSEGLGLRREALKEGLGGEKVEYLMKSLLYGAPHHTDVNGVTFLIANEVYGIDDSGIVVIIADQIKRMNNGRYKSMEHKATMDTDRTRISWPVFVEANPDQVIRPLPELITGDGNAPKFRPHVYRDYKILKTNKLPYD</sequence>
<dbReference type="Gene3D" id="2.60.120.330">
    <property type="entry name" value="B-lactam Antibiotic, Isopenicillin N Synthase, Chain"/>
    <property type="match status" value="1"/>
</dbReference>
<evidence type="ECO:0000256" key="1">
    <source>
        <dbReference type="ARBA" id="ARBA00022723"/>
    </source>
</evidence>
<dbReference type="Pfam" id="PF03171">
    <property type="entry name" value="2OG-FeII_Oxy"/>
    <property type="match status" value="1"/>
</dbReference>
<keyword evidence="1" id="KW-0479">Metal-binding</keyword>